<feature type="non-terminal residue" evidence="2">
    <location>
        <position position="112"/>
    </location>
</feature>
<dbReference type="AlphaFoldDB" id="A0A6J4P270"/>
<organism evidence="2">
    <name type="scientific">uncultured Quadrisphaera sp</name>
    <dbReference type="NCBI Taxonomy" id="904978"/>
    <lineage>
        <taxon>Bacteria</taxon>
        <taxon>Bacillati</taxon>
        <taxon>Actinomycetota</taxon>
        <taxon>Actinomycetes</taxon>
        <taxon>Kineosporiales</taxon>
        <taxon>Kineosporiaceae</taxon>
        <taxon>Quadrisphaera</taxon>
        <taxon>environmental samples</taxon>
    </lineage>
</organism>
<feature type="compositionally biased region" description="Basic and acidic residues" evidence="1">
    <location>
        <begin position="1"/>
        <end position="11"/>
    </location>
</feature>
<feature type="compositionally biased region" description="Basic and acidic residues" evidence="1">
    <location>
        <begin position="62"/>
        <end position="72"/>
    </location>
</feature>
<evidence type="ECO:0000256" key="1">
    <source>
        <dbReference type="SAM" id="MobiDB-lite"/>
    </source>
</evidence>
<dbReference type="EMBL" id="CADCUY010000216">
    <property type="protein sequence ID" value="CAA9404249.1"/>
    <property type="molecule type" value="Genomic_DNA"/>
</dbReference>
<feature type="non-terminal residue" evidence="2">
    <location>
        <position position="1"/>
    </location>
</feature>
<feature type="compositionally biased region" description="Basic residues" evidence="1">
    <location>
        <begin position="12"/>
        <end position="22"/>
    </location>
</feature>
<name>A0A6J4P270_9ACTN</name>
<feature type="compositionally biased region" description="Low complexity" evidence="1">
    <location>
        <begin position="27"/>
        <end position="38"/>
    </location>
</feature>
<evidence type="ECO:0000313" key="2">
    <source>
        <dbReference type="EMBL" id="CAA9404249.1"/>
    </source>
</evidence>
<reference evidence="2" key="1">
    <citation type="submission" date="2020-02" db="EMBL/GenBank/DDBJ databases">
        <authorList>
            <person name="Meier V. D."/>
        </authorList>
    </citation>
    <scope>NUCLEOTIDE SEQUENCE</scope>
    <source>
        <strain evidence="2">AVDCRST_MAG35</strain>
    </source>
</reference>
<feature type="region of interest" description="Disordered" evidence="1">
    <location>
        <begin position="1"/>
        <end position="112"/>
    </location>
</feature>
<proteinExistence type="predicted"/>
<protein>
    <submittedName>
        <fullName evidence="2">Uncharacterized protein</fullName>
    </submittedName>
</protein>
<feature type="compositionally biased region" description="Basic residues" evidence="1">
    <location>
        <begin position="87"/>
        <end position="112"/>
    </location>
</feature>
<gene>
    <name evidence="2" type="ORF">AVDCRST_MAG35-1068</name>
</gene>
<accession>A0A6J4P270</accession>
<sequence length="112" mass="13131">DQVRLPDQPRRGHERRAVRRAPPRAPRPAAHLHPRGAAVRQEVRGVPPGAGRQLPRPRLRRRDRDLVRDLGGPRRLLRLGELPGGRPPRRGHLHRPRLRRHGRHRREDRHLL</sequence>